<organism evidence="1 2">
    <name type="scientific">Pseudomonas syringae pv. persicae</name>
    <dbReference type="NCBI Taxonomy" id="237306"/>
    <lineage>
        <taxon>Bacteria</taxon>
        <taxon>Pseudomonadati</taxon>
        <taxon>Pseudomonadota</taxon>
        <taxon>Gammaproteobacteria</taxon>
        <taxon>Pseudomonadales</taxon>
        <taxon>Pseudomonadaceae</taxon>
        <taxon>Pseudomonas</taxon>
    </lineage>
</organism>
<accession>A0AB38EM88</accession>
<comment type="caution">
    <text evidence="1">The sequence shown here is derived from an EMBL/GenBank/DDBJ whole genome shotgun (WGS) entry which is preliminary data.</text>
</comment>
<protein>
    <recommendedName>
        <fullName evidence="3">Secreted protein</fullName>
    </recommendedName>
</protein>
<reference evidence="1 2" key="1">
    <citation type="submission" date="2017-11" db="EMBL/GenBank/DDBJ databases">
        <authorList>
            <person name="Blom J."/>
        </authorList>
    </citation>
    <scope>NUCLEOTIDE SEQUENCE [LARGE SCALE GENOMIC DNA]</scope>
    <source>
        <strain evidence="1">NCPPB 2254</strain>
    </source>
</reference>
<dbReference type="EMBL" id="ODAM01000153">
    <property type="protein sequence ID" value="SOQ15218.1"/>
    <property type="molecule type" value="Genomic_DNA"/>
</dbReference>
<evidence type="ECO:0000313" key="1">
    <source>
        <dbReference type="EMBL" id="SOQ15218.1"/>
    </source>
</evidence>
<dbReference type="Proteomes" id="UP000237580">
    <property type="component" value="Unassembled WGS sequence"/>
</dbReference>
<evidence type="ECO:0000313" key="2">
    <source>
        <dbReference type="Proteomes" id="UP000237580"/>
    </source>
</evidence>
<sequence length="98" mass="10690">MGLKASVANALMSHLVACLILHAWRPHRNITAAVELSRDGQRFASSGNSVIFVLRADLVNIISFRRKSSVGVGGLWRGDCNKAHPISVNNILLDAMWP</sequence>
<evidence type="ECO:0008006" key="3">
    <source>
        <dbReference type="Google" id="ProtNLM"/>
    </source>
</evidence>
<gene>
    <name evidence="1" type="ORF">NCPPB2254_05347</name>
</gene>
<dbReference type="AlphaFoldDB" id="A0AB38EM88"/>
<proteinExistence type="predicted"/>
<name>A0AB38EM88_9PSED</name>